<evidence type="ECO:0000313" key="3">
    <source>
        <dbReference type="EMBL" id="EGC36068.1"/>
    </source>
</evidence>
<dbReference type="PROSITE" id="PS50018">
    <property type="entry name" value="RAS_GTPASE_ACTIV_2"/>
    <property type="match status" value="1"/>
</dbReference>
<feature type="domain" description="Ras-GAP" evidence="2">
    <location>
        <begin position="129"/>
        <end position="289"/>
    </location>
</feature>
<dbReference type="Gene3D" id="1.10.506.10">
    <property type="entry name" value="GTPase Activation - p120gap, domain 1"/>
    <property type="match status" value="2"/>
</dbReference>
<dbReference type="VEuPathDB" id="AmoebaDB:DICPUDRAFT_47329"/>
<dbReference type="GO" id="GO:0016477">
    <property type="term" value="P:cell migration"/>
    <property type="evidence" value="ECO:0000318"/>
    <property type="project" value="GO_Central"/>
</dbReference>
<dbReference type="RefSeq" id="XP_003287386.1">
    <property type="nucleotide sequence ID" value="XM_003287338.1"/>
</dbReference>
<sequence>MIGLSTTSPAYNAMVSLENSTKGSSNTVIVYKPISDFIVLPDAVLTDDEVLKRQKEKLETLMYSTKDAITIDSIFKHIVNKQIDIIKEFYKLIKQDEYESMSELIITFSIGCNNALRILRYFINSDINEDINNVNRNYSFSSLLISNFLEKIGQQYMKDILRPFILQVIQDKAINFKNDLENIDSPLNFGVNQLGNLVNWSNRLSELICSQDSLDKMPVPIKIIAMFFNEIWLQDDSNQGVANFLINKVFAPALVTPELYNLVPPQVHLSSRSLSNLEVLAKVLSSSLTGSNWEYQSLFETNSTMASLKQSIKSTFKENQYFKSVLSARFSTQSYQYTNEAPMSQIHFLHRVLCTQKSTIRQMFQSMDDAQEFEKLMDLIPDYNSRVNYQFLTPQESKAVRNYMDSKNEEVSYINHVQKKGKKDFVKRILVVGVYRIVTFKPNGKLGRDGHILDLLEINSPNNQQFELVFKNFRVHVTSEECDHIITCIRRVYEYCFNNWPYSLKMKLKIQPTSRLEAISPPDHTPTTAMASAYKALCSYYNIPVKQTIAWYIEHAFKDPKYKAFNLKMFTKHNRELPTNQELIPLIHSLRYDWFFEEFTIKEYKVDSKDLISEIISMLSSNSTITSLTLSNLSMARESMANIFDVIQNQKSLKLRKLNISNNVMDDKSLNSFFSYLQYGETNQLETLNISSINMNIQHIRSFIDSLRRGNTKSLTSLNLSGNKIGDNGYEISRWLTNEGSNIKQLDLSDTMLKIKSFQLSDANSSIETLDLSKNLFRIKDDIQSLSNVLLYLPKLKSLNLNKTMIPSDSIKDILQFLINDNQELSQQVQQLQITTQQQQVNNLKRTFNQLIISENSIQRPLITSMIATNAINYIKVLDFTDNDLTDGGIKELARALYGNQMITTLNINGCFRGSPGKQRSKAILALSNYISSSSALQQLLMRGGQKTNQQLQRCIIPFLLSLGNTHTLKKLDISGHQMGSPGAVALAKSIILNTSISSLIIDNNTIGTIGYANIKNSLKQNYTIKEMPIPFFDLSLIFQNSGASLIEQKKLRSLLLKIENYLSRNQSL</sequence>
<dbReference type="InterPro" id="IPR051279">
    <property type="entry name" value="PP1-Reg/Actin-Interact_Protein"/>
</dbReference>
<dbReference type="OMA" id="TCIRRIY"/>
<dbReference type="KEGG" id="dpp:DICPUDRAFT_47329"/>
<gene>
    <name evidence="3" type="ORF">DICPUDRAFT_47329</name>
</gene>
<dbReference type="CDD" id="cd04519">
    <property type="entry name" value="RasGAP"/>
    <property type="match status" value="1"/>
</dbReference>
<dbReference type="SUPFAM" id="SSF52047">
    <property type="entry name" value="RNI-like"/>
    <property type="match status" value="2"/>
</dbReference>
<evidence type="ECO:0000256" key="1">
    <source>
        <dbReference type="SAM" id="Coils"/>
    </source>
</evidence>
<dbReference type="Pfam" id="PF13516">
    <property type="entry name" value="LRR_6"/>
    <property type="match status" value="3"/>
</dbReference>
<dbReference type="InParanoid" id="F0ZIZ6"/>
<keyword evidence="4" id="KW-1185">Reference proteome</keyword>
<dbReference type="PANTHER" id="PTHR24112:SF51">
    <property type="entry name" value="RASGTPASE-ACTIVATING PROTEIN"/>
    <property type="match status" value="1"/>
</dbReference>
<dbReference type="GO" id="GO:0030027">
    <property type="term" value="C:lamellipodium"/>
    <property type="evidence" value="ECO:0000318"/>
    <property type="project" value="GO_Central"/>
</dbReference>
<dbReference type="OrthoDB" id="15935at2759"/>
<evidence type="ECO:0000313" key="4">
    <source>
        <dbReference type="Proteomes" id="UP000001064"/>
    </source>
</evidence>
<dbReference type="Pfam" id="PF00616">
    <property type="entry name" value="RasGAP"/>
    <property type="match status" value="1"/>
</dbReference>
<name>F0ZIZ6_DICPU</name>
<dbReference type="Gene3D" id="3.80.10.10">
    <property type="entry name" value="Ribonuclease Inhibitor"/>
    <property type="match status" value="1"/>
</dbReference>
<dbReference type="SUPFAM" id="SSF48350">
    <property type="entry name" value="GTPase activation domain, GAP"/>
    <property type="match status" value="1"/>
</dbReference>
<accession>F0ZIZ6</accession>
<dbReference type="Proteomes" id="UP000001064">
    <property type="component" value="Unassembled WGS sequence"/>
</dbReference>
<feature type="coiled-coil region" evidence="1">
    <location>
        <begin position="815"/>
        <end position="842"/>
    </location>
</feature>
<dbReference type="InterPro" id="IPR001936">
    <property type="entry name" value="RasGAP_dom"/>
</dbReference>
<dbReference type="PANTHER" id="PTHR24112">
    <property type="entry name" value="LEUCINE-RICH REPEAT, ISOFORM F-RELATED"/>
    <property type="match status" value="1"/>
</dbReference>
<dbReference type="InterPro" id="IPR008936">
    <property type="entry name" value="Rho_GTPase_activation_prot"/>
</dbReference>
<dbReference type="EMBL" id="GL871038">
    <property type="protein sequence ID" value="EGC36068.1"/>
    <property type="molecule type" value="Genomic_DNA"/>
</dbReference>
<proteinExistence type="predicted"/>
<dbReference type="AlphaFoldDB" id="F0ZIZ6"/>
<dbReference type="eggNOG" id="KOG4242">
    <property type="taxonomic scope" value="Eukaryota"/>
</dbReference>
<reference evidence="4" key="1">
    <citation type="journal article" date="2011" name="Genome Biol.">
        <title>Comparative genomics of the social amoebae Dictyostelium discoideum and Dictyostelium purpureum.</title>
        <authorList>
            <consortium name="US DOE Joint Genome Institute (JGI-PGF)"/>
            <person name="Sucgang R."/>
            <person name="Kuo A."/>
            <person name="Tian X."/>
            <person name="Salerno W."/>
            <person name="Parikh A."/>
            <person name="Feasley C.L."/>
            <person name="Dalin E."/>
            <person name="Tu H."/>
            <person name="Huang E."/>
            <person name="Barry K."/>
            <person name="Lindquist E."/>
            <person name="Shapiro H."/>
            <person name="Bruce D."/>
            <person name="Schmutz J."/>
            <person name="Salamov A."/>
            <person name="Fey P."/>
            <person name="Gaudet P."/>
            <person name="Anjard C."/>
            <person name="Babu M.M."/>
            <person name="Basu S."/>
            <person name="Bushmanova Y."/>
            <person name="van der Wel H."/>
            <person name="Katoh-Kurasawa M."/>
            <person name="Dinh C."/>
            <person name="Coutinho P.M."/>
            <person name="Saito T."/>
            <person name="Elias M."/>
            <person name="Schaap P."/>
            <person name="Kay R.R."/>
            <person name="Henrissat B."/>
            <person name="Eichinger L."/>
            <person name="Rivero F."/>
            <person name="Putnam N.H."/>
            <person name="West C.M."/>
            <person name="Loomis W.F."/>
            <person name="Chisholm R.L."/>
            <person name="Shaulsky G."/>
            <person name="Strassmann J.E."/>
            <person name="Queller D.C."/>
            <person name="Kuspa A."/>
            <person name="Grigoriev I.V."/>
        </authorList>
    </citation>
    <scope>NUCLEOTIDE SEQUENCE [LARGE SCALE GENOMIC DNA]</scope>
    <source>
        <strain evidence="4">QSDP1</strain>
    </source>
</reference>
<dbReference type="GeneID" id="10501334"/>
<keyword evidence="1" id="KW-0175">Coiled coil</keyword>
<dbReference type="SMART" id="SM00368">
    <property type="entry name" value="LRR_RI"/>
    <property type="match status" value="5"/>
</dbReference>
<organism evidence="3 4">
    <name type="scientific">Dictyostelium purpureum</name>
    <name type="common">Slime mold</name>
    <dbReference type="NCBI Taxonomy" id="5786"/>
    <lineage>
        <taxon>Eukaryota</taxon>
        <taxon>Amoebozoa</taxon>
        <taxon>Evosea</taxon>
        <taxon>Eumycetozoa</taxon>
        <taxon>Dictyostelia</taxon>
        <taxon>Dictyosteliales</taxon>
        <taxon>Dictyosteliaceae</taxon>
        <taxon>Dictyostelium</taxon>
    </lineage>
</organism>
<protein>
    <recommendedName>
        <fullName evidence="2">Ras-GAP domain-containing protein</fullName>
    </recommendedName>
</protein>
<dbReference type="InterPro" id="IPR032675">
    <property type="entry name" value="LRR_dom_sf"/>
</dbReference>
<dbReference type="STRING" id="5786.F0ZIZ6"/>
<dbReference type="GO" id="GO:0005886">
    <property type="term" value="C:plasma membrane"/>
    <property type="evidence" value="ECO:0000318"/>
    <property type="project" value="GO_Central"/>
</dbReference>
<evidence type="ECO:0000259" key="2">
    <source>
        <dbReference type="PROSITE" id="PS50018"/>
    </source>
</evidence>
<dbReference type="GO" id="GO:0034315">
    <property type="term" value="P:regulation of Arp2/3 complex-mediated actin nucleation"/>
    <property type="evidence" value="ECO:0000318"/>
    <property type="project" value="GO_Central"/>
</dbReference>
<dbReference type="InterPro" id="IPR001611">
    <property type="entry name" value="Leu-rich_rpt"/>
</dbReference>